<keyword evidence="3 8" id="KW-0540">Nuclease</keyword>
<feature type="domain" description="PIN" evidence="9">
    <location>
        <begin position="2"/>
        <end position="122"/>
    </location>
</feature>
<evidence type="ECO:0000256" key="5">
    <source>
        <dbReference type="ARBA" id="ARBA00022801"/>
    </source>
</evidence>
<reference evidence="10 11" key="1">
    <citation type="submission" date="2019-01" db="EMBL/GenBank/DDBJ databases">
        <authorList>
            <person name="Deng T."/>
        </authorList>
    </citation>
    <scope>NUCLEOTIDE SEQUENCE [LARGE SCALE GENOMIC DNA]</scope>
    <source>
        <strain evidence="10 11">F8825</strain>
    </source>
</reference>
<dbReference type="GO" id="GO:0016787">
    <property type="term" value="F:hydrolase activity"/>
    <property type="evidence" value="ECO:0007669"/>
    <property type="project" value="UniProtKB-KW"/>
</dbReference>
<dbReference type="SUPFAM" id="SSF88723">
    <property type="entry name" value="PIN domain-like"/>
    <property type="match status" value="1"/>
</dbReference>
<gene>
    <name evidence="8" type="primary">vapC</name>
    <name evidence="10" type="ORF">EUU22_13395</name>
</gene>
<dbReference type="EMBL" id="SDVB01000238">
    <property type="protein sequence ID" value="RYC12051.1"/>
    <property type="molecule type" value="Genomic_DNA"/>
</dbReference>
<dbReference type="InterPro" id="IPR002716">
    <property type="entry name" value="PIN_dom"/>
</dbReference>
<keyword evidence="4 8" id="KW-0479">Metal-binding</keyword>
<dbReference type="HAMAP" id="MF_00265">
    <property type="entry name" value="VapC_Nob1"/>
    <property type="match status" value="1"/>
</dbReference>
<dbReference type="GO" id="GO:0004540">
    <property type="term" value="F:RNA nuclease activity"/>
    <property type="evidence" value="ECO:0007669"/>
    <property type="project" value="InterPro"/>
</dbReference>
<dbReference type="CDD" id="cd18731">
    <property type="entry name" value="PIN_NgFitB-like"/>
    <property type="match status" value="1"/>
</dbReference>
<sequence length="137" mass="14882">MIFLDTNIVSETLKKAPAEAVVAWLTRHDAELALSTVVIGELAYGIAKIRDDERAPRLARGLAAWRERFAGRIFAFGEEAALVYGEIMGEAIRKGAMMTAPDGMIAAIAKAHGGRLATRNTADYRTCGLDLVNPFDF</sequence>
<dbReference type="GO" id="GO:0090729">
    <property type="term" value="F:toxin activity"/>
    <property type="evidence" value="ECO:0007669"/>
    <property type="project" value="UniProtKB-KW"/>
</dbReference>
<dbReference type="Gene3D" id="3.40.50.1010">
    <property type="entry name" value="5'-nuclease"/>
    <property type="match status" value="1"/>
</dbReference>
<evidence type="ECO:0000313" key="11">
    <source>
        <dbReference type="Proteomes" id="UP000291088"/>
    </source>
</evidence>
<dbReference type="Pfam" id="PF01850">
    <property type="entry name" value="PIN"/>
    <property type="match status" value="1"/>
</dbReference>
<name>A0A4Q2T259_9HYPH</name>
<accession>A0A4Q2T259</accession>
<dbReference type="InterPro" id="IPR022907">
    <property type="entry name" value="VapC_family"/>
</dbReference>
<keyword evidence="5 8" id="KW-0378">Hydrolase</keyword>
<dbReference type="GO" id="GO:0000287">
    <property type="term" value="F:magnesium ion binding"/>
    <property type="evidence" value="ECO:0007669"/>
    <property type="project" value="UniProtKB-UniRule"/>
</dbReference>
<organism evidence="10 11">
    <name type="scientific">Ciceribacter ferrooxidans</name>
    <dbReference type="NCBI Taxonomy" id="2509717"/>
    <lineage>
        <taxon>Bacteria</taxon>
        <taxon>Pseudomonadati</taxon>
        <taxon>Pseudomonadota</taxon>
        <taxon>Alphaproteobacteria</taxon>
        <taxon>Hyphomicrobiales</taxon>
        <taxon>Rhizobiaceae</taxon>
        <taxon>Ciceribacter</taxon>
    </lineage>
</organism>
<comment type="cofactor">
    <cofactor evidence="1 8">
        <name>Mg(2+)</name>
        <dbReference type="ChEBI" id="CHEBI:18420"/>
    </cofactor>
</comment>
<dbReference type="EC" id="3.1.-.-" evidence="8"/>
<comment type="caution">
    <text evidence="10">The sequence shown here is derived from an EMBL/GenBank/DDBJ whole genome shotgun (WGS) entry which is preliminary data.</text>
</comment>
<dbReference type="AlphaFoldDB" id="A0A4Q2T259"/>
<dbReference type="Proteomes" id="UP000291088">
    <property type="component" value="Unassembled WGS sequence"/>
</dbReference>
<keyword evidence="8" id="KW-0800">Toxin</keyword>
<evidence type="ECO:0000256" key="7">
    <source>
        <dbReference type="ARBA" id="ARBA00038093"/>
    </source>
</evidence>
<dbReference type="InterPro" id="IPR050556">
    <property type="entry name" value="Type_II_TA_system_RNase"/>
</dbReference>
<feature type="binding site" evidence="8">
    <location>
        <position position="5"/>
    </location>
    <ligand>
        <name>Mg(2+)</name>
        <dbReference type="ChEBI" id="CHEBI:18420"/>
    </ligand>
</feature>
<protein>
    <recommendedName>
        <fullName evidence="8">Ribonuclease VapC</fullName>
        <shortName evidence="8">RNase VapC</shortName>
        <ecNumber evidence="8">3.1.-.-</ecNumber>
    </recommendedName>
    <alternativeName>
        <fullName evidence="8">Toxin VapC</fullName>
    </alternativeName>
</protein>
<dbReference type="PANTHER" id="PTHR33653:SF1">
    <property type="entry name" value="RIBONUCLEASE VAPC2"/>
    <property type="match status" value="1"/>
</dbReference>
<evidence type="ECO:0000259" key="9">
    <source>
        <dbReference type="Pfam" id="PF01850"/>
    </source>
</evidence>
<proteinExistence type="inferred from homology"/>
<dbReference type="InterPro" id="IPR029060">
    <property type="entry name" value="PIN-like_dom_sf"/>
</dbReference>
<evidence type="ECO:0000313" key="10">
    <source>
        <dbReference type="EMBL" id="RYC12051.1"/>
    </source>
</evidence>
<comment type="similarity">
    <text evidence="7 8">Belongs to the PINc/VapC protein family.</text>
</comment>
<evidence type="ECO:0000256" key="4">
    <source>
        <dbReference type="ARBA" id="ARBA00022723"/>
    </source>
</evidence>
<comment type="function">
    <text evidence="8">Toxic component of a toxin-antitoxin (TA) system. An RNase.</text>
</comment>
<evidence type="ECO:0000256" key="6">
    <source>
        <dbReference type="ARBA" id="ARBA00022842"/>
    </source>
</evidence>
<evidence type="ECO:0000256" key="2">
    <source>
        <dbReference type="ARBA" id="ARBA00022649"/>
    </source>
</evidence>
<keyword evidence="11" id="KW-1185">Reference proteome</keyword>
<evidence type="ECO:0000256" key="3">
    <source>
        <dbReference type="ARBA" id="ARBA00022722"/>
    </source>
</evidence>
<evidence type="ECO:0000256" key="1">
    <source>
        <dbReference type="ARBA" id="ARBA00001946"/>
    </source>
</evidence>
<keyword evidence="6 8" id="KW-0460">Magnesium</keyword>
<dbReference type="PANTHER" id="PTHR33653">
    <property type="entry name" value="RIBONUCLEASE VAPC2"/>
    <property type="match status" value="1"/>
</dbReference>
<feature type="binding site" evidence="8">
    <location>
        <position position="102"/>
    </location>
    <ligand>
        <name>Mg(2+)</name>
        <dbReference type="ChEBI" id="CHEBI:18420"/>
    </ligand>
</feature>
<dbReference type="RefSeq" id="WP_129332480.1">
    <property type="nucleotide sequence ID" value="NZ_SDVB01000238.1"/>
</dbReference>
<evidence type="ECO:0000256" key="8">
    <source>
        <dbReference type="HAMAP-Rule" id="MF_00265"/>
    </source>
</evidence>
<keyword evidence="2 8" id="KW-1277">Toxin-antitoxin system</keyword>
<dbReference type="OrthoDB" id="5458135at2"/>